<dbReference type="GO" id="GO:0008188">
    <property type="term" value="F:neuropeptide receptor activity"/>
    <property type="evidence" value="ECO:0007669"/>
    <property type="project" value="InterPro"/>
</dbReference>
<feature type="transmembrane region" description="Helical" evidence="1">
    <location>
        <begin position="59"/>
        <end position="78"/>
    </location>
</feature>
<dbReference type="Proteomes" id="UP000271098">
    <property type="component" value="Unassembled WGS sequence"/>
</dbReference>
<sequence>MRTFYFIFISTIFTVLTLAPYRLVTLYRTFFYNDTEVRTCLGVFISVLTYYTMDLNPVYCFYYALFHILNPLLTVTVLPQYRLRCLNFFALSKFHRGSEELSYKCSTDI</sequence>
<feature type="transmembrane region" description="Helical" evidence="1">
    <location>
        <begin position="6"/>
        <end position="24"/>
    </location>
</feature>
<keyword evidence="1" id="KW-0472">Membrane</keyword>
<dbReference type="AlphaFoldDB" id="A0A183ESH1"/>
<gene>
    <name evidence="2" type="ORF">GPUH_LOCUS23910</name>
</gene>
<dbReference type="PANTHER" id="PTHR21643">
    <property type="entry name" value="G-PROTEIN COUPLED RECEPTORS FAMILY 1 PROFILE DOMAIN-CONTAINING PROTEIN-RELATED"/>
    <property type="match status" value="1"/>
</dbReference>
<keyword evidence="1" id="KW-0812">Transmembrane</keyword>
<reference evidence="4" key="1">
    <citation type="submission" date="2016-06" db="UniProtKB">
        <authorList>
            <consortium name="WormBaseParasite"/>
        </authorList>
    </citation>
    <scope>IDENTIFICATION</scope>
</reference>
<dbReference type="PANTHER" id="PTHR21643:SF6">
    <property type="entry name" value="G-PROTEIN COUPLED RECEPTORS FAMILY 1 PROFILE DOMAIN-CONTAINING PROTEIN"/>
    <property type="match status" value="1"/>
</dbReference>
<evidence type="ECO:0000256" key="1">
    <source>
        <dbReference type="SAM" id="Phobius"/>
    </source>
</evidence>
<dbReference type="EMBL" id="UYRT01099405">
    <property type="protein sequence ID" value="VDN42135.1"/>
    <property type="molecule type" value="Genomic_DNA"/>
</dbReference>
<dbReference type="InterPro" id="IPR039952">
    <property type="entry name" value="Aex-2"/>
</dbReference>
<accession>A0A183ESH1</accession>
<reference evidence="2 3" key="2">
    <citation type="submission" date="2018-11" db="EMBL/GenBank/DDBJ databases">
        <authorList>
            <consortium name="Pathogen Informatics"/>
        </authorList>
    </citation>
    <scope>NUCLEOTIDE SEQUENCE [LARGE SCALE GENOMIC DNA]</scope>
</reference>
<dbReference type="WBParaSite" id="GPUH_0002394201-mRNA-1">
    <property type="protein sequence ID" value="GPUH_0002394201-mRNA-1"/>
    <property type="gene ID" value="GPUH_0002394201"/>
</dbReference>
<dbReference type="OrthoDB" id="5865902at2759"/>
<evidence type="ECO:0000313" key="4">
    <source>
        <dbReference type="WBParaSite" id="GPUH_0002394201-mRNA-1"/>
    </source>
</evidence>
<keyword evidence="3" id="KW-1185">Reference proteome</keyword>
<name>A0A183ESH1_9BILA</name>
<keyword evidence="1" id="KW-1133">Transmembrane helix</keyword>
<evidence type="ECO:0000313" key="3">
    <source>
        <dbReference type="Proteomes" id="UP000271098"/>
    </source>
</evidence>
<evidence type="ECO:0000313" key="2">
    <source>
        <dbReference type="EMBL" id="VDN42135.1"/>
    </source>
</evidence>
<proteinExistence type="predicted"/>
<protein>
    <submittedName>
        <fullName evidence="4">G_PROTEIN_RECEP_F1_2 domain-containing protein</fullName>
    </submittedName>
</protein>
<organism evidence="4">
    <name type="scientific">Gongylonema pulchrum</name>
    <dbReference type="NCBI Taxonomy" id="637853"/>
    <lineage>
        <taxon>Eukaryota</taxon>
        <taxon>Metazoa</taxon>
        <taxon>Ecdysozoa</taxon>
        <taxon>Nematoda</taxon>
        <taxon>Chromadorea</taxon>
        <taxon>Rhabditida</taxon>
        <taxon>Spirurina</taxon>
        <taxon>Spiruromorpha</taxon>
        <taxon>Spiruroidea</taxon>
        <taxon>Gongylonematidae</taxon>
        <taxon>Gongylonema</taxon>
    </lineage>
</organism>